<dbReference type="PANTHER" id="PTHR43649:SF29">
    <property type="entry name" value="OSMOPROTECTIVE COMPOUNDS-BINDING PROTEIN GGTB"/>
    <property type="match status" value="1"/>
</dbReference>
<dbReference type="PANTHER" id="PTHR43649">
    <property type="entry name" value="ARABINOSE-BINDING PROTEIN-RELATED"/>
    <property type="match status" value="1"/>
</dbReference>
<protein>
    <submittedName>
        <fullName evidence="3">Sugar ABC transporter substrate-binding protein</fullName>
    </submittedName>
</protein>
<dbReference type="InterPro" id="IPR006059">
    <property type="entry name" value="SBP"/>
</dbReference>
<dbReference type="Proteomes" id="UP000264215">
    <property type="component" value="Unassembled WGS sequence"/>
</dbReference>
<dbReference type="InterPro" id="IPR050490">
    <property type="entry name" value="Bact_solute-bd_prot1"/>
</dbReference>
<comment type="similarity">
    <text evidence="1">Belongs to the bacterial solute-binding protein 1 family.</text>
</comment>
<reference evidence="3 4" key="1">
    <citation type="journal article" date="2018" name="Nat. Biotechnol.">
        <title>A standardized bacterial taxonomy based on genome phylogeny substantially revises the tree of life.</title>
        <authorList>
            <person name="Parks D.H."/>
            <person name="Chuvochina M."/>
            <person name="Waite D.W."/>
            <person name="Rinke C."/>
            <person name="Skarshewski A."/>
            <person name="Chaumeil P.A."/>
            <person name="Hugenholtz P."/>
        </authorList>
    </citation>
    <scope>NUCLEOTIDE SEQUENCE [LARGE SCALE GENOMIC DNA]</scope>
    <source>
        <strain evidence="3">UBA9905</strain>
    </source>
</reference>
<gene>
    <name evidence="3" type="ORF">DIT26_04090</name>
</gene>
<organism evidence="3 4">
    <name type="scientific">Mesotoga infera</name>
    <dbReference type="NCBI Taxonomy" id="1236046"/>
    <lineage>
        <taxon>Bacteria</taxon>
        <taxon>Thermotogati</taxon>
        <taxon>Thermotogota</taxon>
        <taxon>Thermotogae</taxon>
        <taxon>Kosmotogales</taxon>
        <taxon>Kosmotogaceae</taxon>
        <taxon>Mesotoga</taxon>
    </lineage>
</organism>
<dbReference type="Pfam" id="PF01547">
    <property type="entry name" value="SBP_bac_1"/>
    <property type="match status" value="1"/>
</dbReference>
<evidence type="ECO:0000256" key="1">
    <source>
        <dbReference type="ARBA" id="ARBA00008520"/>
    </source>
</evidence>
<keyword evidence="2" id="KW-0813">Transport</keyword>
<proteinExistence type="inferred from homology"/>
<dbReference type="Gene3D" id="3.40.190.10">
    <property type="entry name" value="Periplasmic binding protein-like II"/>
    <property type="match status" value="2"/>
</dbReference>
<evidence type="ECO:0000256" key="2">
    <source>
        <dbReference type="ARBA" id="ARBA00022448"/>
    </source>
</evidence>
<evidence type="ECO:0000313" key="4">
    <source>
        <dbReference type="Proteomes" id="UP000264215"/>
    </source>
</evidence>
<accession>A0A3D3TNU3</accession>
<dbReference type="SUPFAM" id="SSF53850">
    <property type="entry name" value="Periplasmic binding protein-like II"/>
    <property type="match status" value="1"/>
</dbReference>
<sequence>MRRGLLILIVFATLISTFLVAEQVELKFLHRWPDPINQPFLENVVKDFEALNPDIKVNIQAISNDPFKEKIKIVLGTSEAPDVFFTWPGEFTNRFIRAGRIMDITDALVETGWIDDFVYSQLEPFMYEGRFYGTPYRIDAKVFMYNRLLFEKAGVDFVPETWEEFLVACEKLKKAGITPIAFGNEQPWAISHYIGTLNQKSVPEDVWLKDLDPAKGTWDHPGYVEALKMFTQLIPYFSQFPNAIKHAEARANFFAGGSAMMYVEIVEIPYVYRDAPVEFQENWGMFVFPNTGGPGNQNYLTGYPEGFVISADTKYPEQSLRFLKYLTGREVGRREYAEVGYLNGIKNLFDEDEVDPGTWDAVQLVMKAEAMANWLDSSLHARIWDVYSVQLQMLVDGVTTPEKVMQEVRKAADRVRAEF</sequence>
<comment type="caution">
    <text evidence="3">The sequence shown here is derived from an EMBL/GenBank/DDBJ whole genome shotgun (WGS) entry which is preliminary data.</text>
</comment>
<dbReference type="EMBL" id="DQBS01000101">
    <property type="protein sequence ID" value="HCO69755.1"/>
    <property type="molecule type" value="Genomic_DNA"/>
</dbReference>
<name>A0A3D3TNU3_9BACT</name>
<evidence type="ECO:0000313" key="3">
    <source>
        <dbReference type="EMBL" id="HCO69755.1"/>
    </source>
</evidence>
<dbReference type="AlphaFoldDB" id="A0A3D3TNU3"/>